<organism evidence="2 3">
    <name type="scientific">Monosporascus ibericus</name>
    <dbReference type="NCBI Taxonomy" id="155417"/>
    <lineage>
        <taxon>Eukaryota</taxon>
        <taxon>Fungi</taxon>
        <taxon>Dikarya</taxon>
        <taxon>Ascomycota</taxon>
        <taxon>Pezizomycotina</taxon>
        <taxon>Sordariomycetes</taxon>
        <taxon>Xylariomycetidae</taxon>
        <taxon>Xylariales</taxon>
        <taxon>Xylariales incertae sedis</taxon>
        <taxon>Monosporascus</taxon>
    </lineage>
</organism>
<sequence length="153" mass="16136">MAYITLDTQRFFNPSGVVNPEPQRYASVASFEASSGRQTPPQREDEAHDPQPSAAGTSKDDAILISDDDDSDYGDFDDGQSDVSFPPVHKLLPSANRMAVESNDITDPGPNRTSDATGDSDAAELCHEASYGSGVSGKAIVFLVSTSDGSGFT</sequence>
<feature type="compositionally biased region" description="Acidic residues" evidence="1">
    <location>
        <begin position="66"/>
        <end position="80"/>
    </location>
</feature>
<evidence type="ECO:0000256" key="1">
    <source>
        <dbReference type="SAM" id="MobiDB-lite"/>
    </source>
</evidence>
<name>A0A4Q4SSY1_9PEZI</name>
<gene>
    <name evidence="2" type="ORF">DL764_010303</name>
</gene>
<reference evidence="2 3" key="1">
    <citation type="submission" date="2018-06" db="EMBL/GenBank/DDBJ databases">
        <title>Complete Genomes of Monosporascus.</title>
        <authorList>
            <person name="Robinson A.J."/>
            <person name="Natvig D.O."/>
        </authorList>
    </citation>
    <scope>NUCLEOTIDE SEQUENCE [LARGE SCALE GENOMIC DNA]</scope>
    <source>
        <strain evidence="2 3">CBS 110550</strain>
    </source>
</reference>
<protein>
    <submittedName>
        <fullName evidence="2">Uncharacterized protein</fullName>
    </submittedName>
</protein>
<dbReference type="Proteomes" id="UP000293360">
    <property type="component" value="Unassembled WGS sequence"/>
</dbReference>
<evidence type="ECO:0000313" key="3">
    <source>
        <dbReference type="Proteomes" id="UP000293360"/>
    </source>
</evidence>
<evidence type="ECO:0000313" key="2">
    <source>
        <dbReference type="EMBL" id="RYO76171.1"/>
    </source>
</evidence>
<accession>A0A4Q4SSY1</accession>
<keyword evidence="3" id="KW-1185">Reference proteome</keyword>
<feature type="compositionally biased region" description="Polar residues" evidence="1">
    <location>
        <begin position="32"/>
        <end position="41"/>
    </location>
</feature>
<dbReference type="AlphaFoldDB" id="A0A4Q4SSY1"/>
<comment type="caution">
    <text evidence="2">The sequence shown here is derived from an EMBL/GenBank/DDBJ whole genome shotgun (WGS) entry which is preliminary data.</text>
</comment>
<dbReference type="OrthoDB" id="10408070at2759"/>
<dbReference type="EMBL" id="QJNU01001484">
    <property type="protein sequence ID" value="RYO76171.1"/>
    <property type="molecule type" value="Genomic_DNA"/>
</dbReference>
<proteinExistence type="predicted"/>
<feature type="region of interest" description="Disordered" evidence="1">
    <location>
        <begin position="12"/>
        <end position="121"/>
    </location>
</feature>